<accession>A0ACC0RMQ9</accession>
<evidence type="ECO:0000313" key="2">
    <source>
        <dbReference type="Proteomes" id="UP000006729"/>
    </source>
</evidence>
<dbReference type="Proteomes" id="UP000006729">
    <property type="component" value="Chromosome 18"/>
</dbReference>
<gene>
    <name evidence="1" type="ORF">POPTR_018G031850v4</name>
</gene>
<proteinExistence type="predicted"/>
<name>A0ACC0RMQ9_POPTR</name>
<evidence type="ECO:0000313" key="1">
    <source>
        <dbReference type="EMBL" id="KAI9378075.1"/>
    </source>
</evidence>
<sequence>MTQSNLLWFLPSLANGCLSSPQAFQLLLLYAKSSHKLGTCVTTAVAVDSHINLSNFYTKLSNASLILLVVYSNSWF</sequence>
<protein>
    <submittedName>
        <fullName evidence="1">Uncharacterized protein</fullName>
    </submittedName>
</protein>
<organism evidence="1 2">
    <name type="scientific">Populus trichocarpa</name>
    <name type="common">Western balsam poplar</name>
    <name type="synonym">Populus balsamifera subsp. trichocarpa</name>
    <dbReference type="NCBI Taxonomy" id="3694"/>
    <lineage>
        <taxon>Eukaryota</taxon>
        <taxon>Viridiplantae</taxon>
        <taxon>Streptophyta</taxon>
        <taxon>Embryophyta</taxon>
        <taxon>Tracheophyta</taxon>
        <taxon>Spermatophyta</taxon>
        <taxon>Magnoliopsida</taxon>
        <taxon>eudicotyledons</taxon>
        <taxon>Gunneridae</taxon>
        <taxon>Pentapetalae</taxon>
        <taxon>rosids</taxon>
        <taxon>fabids</taxon>
        <taxon>Malpighiales</taxon>
        <taxon>Salicaceae</taxon>
        <taxon>Saliceae</taxon>
        <taxon>Populus</taxon>
    </lineage>
</organism>
<dbReference type="EMBL" id="CM009307">
    <property type="protein sequence ID" value="KAI9378075.1"/>
    <property type="molecule type" value="Genomic_DNA"/>
</dbReference>
<reference evidence="1 2" key="1">
    <citation type="journal article" date="2006" name="Science">
        <title>The genome of black cottonwood, Populus trichocarpa (Torr. &amp; Gray).</title>
        <authorList>
            <person name="Tuskan G.A."/>
            <person name="Difazio S."/>
            <person name="Jansson S."/>
            <person name="Bohlmann J."/>
            <person name="Grigoriev I."/>
            <person name="Hellsten U."/>
            <person name="Putnam N."/>
            <person name="Ralph S."/>
            <person name="Rombauts S."/>
            <person name="Salamov A."/>
            <person name="Schein J."/>
            <person name="Sterck L."/>
            <person name="Aerts A."/>
            <person name="Bhalerao R.R."/>
            <person name="Bhalerao R.P."/>
            <person name="Blaudez D."/>
            <person name="Boerjan W."/>
            <person name="Brun A."/>
            <person name="Brunner A."/>
            <person name="Busov V."/>
            <person name="Campbell M."/>
            <person name="Carlson J."/>
            <person name="Chalot M."/>
            <person name="Chapman J."/>
            <person name="Chen G.L."/>
            <person name="Cooper D."/>
            <person name="Coutinho P.M."/>
            <person name="Couturier J."/>
            <person name="Covert S."/>
            <person name="Cronk Q."/>
            <person name="Cunningham R."/>
            <person name="Davis J."/>
            <person name="Degroeve S."/>
            <person name="Dejardin A."/>
            <person name="Depamphilis C."/>
            <person name="Detter J."/>
            <person name="Dirks B."/>
            <person name="Dubchak I."/>
            <person name="Duplessis S."/>
            <person name="Ehlting J."/>
            <person name="Ellis B."/>
            <person name="Gendler K."/>
            <person name="Goodstein D."/>
            <person name="Gribskov M."/>
            <person name="Grimwood J."/>
            <person name="Groover A."/>
            <person name="Gunter L."/>
            <person name="Hamberger B."/>
            <person name="Heinze B."/>
            <person name="Helariutta Y."/>
            <person name="Henrissat B."/>
            <person name="Holligan D."/>
            <person name="Holt R."/>
            <person name="Huang W."/>
            <person name="Islam-Faridi N."/>
            <person name="Jones S."/>
            <person name="Jones-Rhoades M."/>
            <person name="Jorgensen R."/>
            <person name="Joshi C."/>
            <person name="Kangasjarvi J."/>
            <person name="Karlsson J."/>
            <person name="Kelleher C."/>
            <person name="Kirkpatrick R."/>
            <person name="Kirst M."/>
            <person name="Kohler A."/>
            <person name="Kalluri U."/>
            <person name="Larimer F."/>
            <person name="Leebens-Mack J."/>
            <person name="Leple J.C."/>
            <person name="Locascio P."/>
            <person name="Lou Y."/>
            <person name="Lucas S."/>
            <person name="Martin F."/>
            <person name="Montanini B."/>
            <person name="Napoli C."/>
            <person name="Nelson D.R."/>
            <person name="Nelson C."/>
            <person name="Nieminen K."/>
            <person name="Nilsson O."/>
            <person name="Pereda V."/>
            <person name="Peter G."/>
            <person name="Philippe R."/>
            <person name="Pilate G."/>
            <person name="Poliakov A."/>
            <person name="Razumovskaya J."/>
            <person name="Richardson P."/>
            <person name="Rinaldi C."/>
            <person name="Ritland K."/>
            <person name="Rouze P."/>
            <person name="Ryaboy D."/>
            <person name="Schmutz J."/>
            <person name="Schrader J."/>
            <person name="Segerman B."/>
            <person name="Shin H."/>
            <person name="Siddiqui A."/>
            <person name="Sterky F."/>
            <person name="Terry A."/>
            <person name="Tsai C.J."/>
            <person name="Uberbacher E."/>
            <person name="Unneberg P."/>
            <person name="Vahala J."/>
            <person name="Wall K."/>
            <person name="Wessler S."/>
            <person name="Yang G."/>
            <person name="Yin T."/>
            <person name="Douglas C."/>
            <person name="Marra M."/>
            <person name="Sandberg G."/>
            <person name="Van de Peer Y."/>
            <person name="Rokhsar D."/>
        </authorList>
    </citation>
    <scope>NUCLEOTIDE SEQUENCE [LARGE SCALE GENOMIC DNA]</scope>
    <source>
        <strain evidence="2">cv. Nisqually</strain>
    </source>
</reference>
<keyword evidence="2" id="KW-1185">Reference proteome</keyword>
<comment type="caution">
    <text evidence="1">The sequence shown here is derived from an EMBL/GenBank/DDBJ whole genome shotgun (WGS) entry which is preliminary data.</text>
</comment>